<dbReference type="InterPro" id="IPR051678">
    <property type="entry name" value="AGP_Transferase"/>
</dbReference>
<comment type="caution">
    <text evidence="2">The sequence shown here is derived from an EMBL/GenBank/DDBJ whole genome shotgun (WGS) entry which is preliminary data.</text>
</comment>
<protein>
    <submittedName>
        <fullName evidence="2">Kinase-like domain-containing protein</fullName>
    </submittedName>
</protein>
<gene>
    <name evidence="2" type="ORF">BJ212DRAFT_1373101</name>
</gene>
<evidence type="ECO:0000259" key="1">
    <source>
        <dbReference type="Pfam" id="PF01636"/>
    </source>
</evidence>
<dbReference type="InterPro" id="IPR011009">
    <property type="entry name" value="Kinase-like_dom_sf"/>
</dbReference>
<evidence type="ECO:0000313" key="2">
    <source>
        <dbReference type="EMBL" id="KAG1811792.1"/>
    </source>
</evidence>
<accession>A0A9P7E5Y9</accession>
<dbReference type="Gene3D" id="3.90.1200.10">
    <property type="match status" value="1"/>
</dbReference>
<dbReference type="Pfam" id="PF01636">
    <property type="entry name" value="APH"/>
    <property type="match status" value="1"/>
</dbReference>
<evidence type="ECO:0000313" key="3">
    <source>
        <dbReference type="Proteomes" id="UP000807769"/>
    </source>
</evidence>
<dbReference type="SUPFAM" id="SSF56112">
    <property type="entry name" value="Protein kinase-like (PK-like)"/>
    <property type="match status" value="1"/>
</dbReference>
<feature type="domain" description="Aminoglycoside phosphotransferase" evidence="1">
    <location>
        <begin position="63"/>
        <end position="294"/>
    </location>
</feature>
<keyword evidence="3" id="KW-1185">Reference proteome</keyword>
<proteinExistence type="predicted"/>
<keyword evidence="2" id="KW-0808">Transferase</keyword>
<dbReference type="PANTHER" id="PTHR21310">
    <property type="entry name" value="AMINOGLYCOSIDE PHOSPHOTRANSFERASE-RELATED-RELATED"/>
    <property type="match status" value="1"/>
</dbReference>
<dbReference type="GO" id="GO:0016301">
    <property type="term" value="F:kinase activity"/>
    <property type="evidence" value="ECO:0007669"/>
    <property type="project" value="UniProtKB-KW"/>
</dbReference>
<dbReference type="PANTHER" id="PTHR21310:SF15">
    <property type="entry name" value="AMINOGLYCOSIDE PHOSPHOTRANSFERASE DOMAIN-CONTAINING PROTEIN"/>
    <property type="match status" value="1"/>
</dbReference>
<organism evidence="2 3">
    <name type="scientific">Suillus subaureus</name>
    <dbReference type="NCBI Taxonomy" id="48587"/>
    <lineage>
        <taxon>Eukaryota</taxon>
        <taxon>Fungi</taxon>
        <taxon>Dikarya</taxon>
        <taxon>Basidiomycota</taxon>
        <taxon>Agaricomycotina</taxon>
        <taxon>Agaricomycetes</taxon>
        <taxon>Agaricomycetidae</taxon>
        <taxon>Boletales</taxon>
        <taxon>Suillineae</taxon>
        <taxon>Suillaceae</taxon>
        <taxon>Suillus</taxon>
    </lineage>
</organism>
<dbReference type="AlphaFoldDB" id="A0A9P7E5Y9"/>
<dbReference type="RefSeq" id="XP_041190213.1">
    <property type="nucleotide sequence ID" value="XM_041336351.1"/>
</dbReference>
<dbReference type="GeneID" id="64630368"/>
<dbReference type="OrthoDB" id="2906425at2759"/>
<keyword evidence="2" id="KW-0418">Kinase</keyword>
<sequence length="364" mass="40989">MFIPQSFNTNLVLQHTLKDASSAIIRLEGDRSTPEVVVDRKLGEGGYNEVFLISWLSGWDDSTGSKSFALRIPKPDTLLPHQLLNEVASISLVSARCPNIPVPKTYAFSADGPNPFIAQEYIDGEPLSTIWNRYTETEKHSVALKIAEIIVDMAQTRFSAIGGFASPTSYTLGPTVEGSKFFKGRSKFHSNRCYPIGPYKTTKEYILACYDKEIYYYTHAPTSDIDSDLFEITSVENFVLQLRDEKRQLEINFVAEDEPFVLVHGDFHGRNIIMHGTQVQAVLDWEFAGAYPLGELLGGMGVDVVEIEDEESEQENVLWSREIMRRVEETARQRGWDEKELTLLLGDGDPVLGKARTEMFPAVY</sequence>
<name>A0A9P7E5Y9_9AGAM</name>
<dbReference type="InterPro" id="IPR002575">
    <property type="entry name" value="Aminoglycoside_PTrfase"/>
</dbReference>
<dbReference type="Proteomes" id="UP000807769">
    <property type="component" value="Unassembled WGS sequence"/>
</dbReference>
<dbReference type="EMBL" id="JABBWG010000028">
    <property type="protein sequence ID" value="KAG1811792.1"/>
    <property type="molecule type" value="Genomic_DNA"/>
</dbReference>
<reference evidence="2" key="1">
    <citation type="journal article" date="2020" name="New Phytol.">
        <title>Comparative genomics reveals dynamic genome evolution in host specialist ectomycorrhizal fungi.</title>
        <authorList>
            <person name="Lofgren L.A."/>
            <person name="Nguyen N.H."/>
            <person name="Vilgalys R."/>
            <person name="Ruytinx J."/>
            <person name="Liao H.L."/>
            <person name="Branco S."/>
            <person name="Kuo A."/>
            <person name="LaButti K."/>
            <person name="Lipzen A."/>
            <person name="Andreopoulos W."/>
            <person name="Pangilinan J."/>
            <person name="Riley R."/>
            <person name="Hundley H."/>
            <person name="Na H."/>
            <person name="Barry K."/>
            <person name="Grigoriev I.V."/>
            <person name="Stajich J.E."/>
            <person name="Kennedy P.G."/>
        </authorList>
    </citation>
    <scope>NUCLEOTIDE SEQUENCE</scope>
    <source>
        <strain evidence="2">MN1</strain>
    </source>
</reference>